<sequence length="165" mass="18720">MLIVSRRKLDTFNRPLCLTIDSNSIKQVSFTRSLSVYTDKNLPWNILISKHLKKNKTSGIGISRRNFLVYIQINIYLGIDTDNERSKKKLPLALASLGEVAQPHSSSYRGIAINLSQLNYKKLQKRTARILTSSSYDANVDDLFVRLGAGKNLIFDENSKRNYGP</sequence>
<dbReference type="Proteomes" id="UP000275408">
    <property type="component" value="Unassembled WGS sequence"/>
</dbReference>
<evidence type="ECO:0000313" key="2">
    <source>
        <dbReference type="Proteomes" id="UP000275408"/>
    </source>
</evidence>
<name>A0A3M6TWY5_POCDA</name>
<accession>A0A3M6TWY5</accession>
<organism evidence="1 2">
    <name type="scientific">Pocillopora damicornis</name>
    <name type="common">Cauliflower coral</name>
    <name type="synonym">Millepora damicornis</name>
    <dbReference type="NCBI Taxonomy" id="46731"/>
    <lineage>
        <taxon>Eukaryota</taxon>
        <taxon>Metazoa</taxon>
        <taxon>Cnidaria</taxon>
        <taxon>Anthozoa</taxon>
        <taxon>Hexacorallia</taxon>
        <taxon>Scleractinia</taxon>
        <taxon>Astrocoeniina</taxon>
        <taxon>Pocilloporidae</taxon>
        <taxon>Pocillopora</taxon>
    </lineage>
</organism>
<reference evidence="1 2" key="1">
    <citation type="journal article" date="2018" name="Sci. Rep.">
        <title>Comparative analysis of the Pocillopora damicornis genome highlights role of immune system in coral evolution.</title>
        <authorList>
            <person name="Cunning R."/>
            <person name="Bay R.A."/>
            <person name="Gillette P."/>
            <person name="Baker A.C."/>
            <person name="Traylor-Knowles N."/>
        </authorList>
    </citation>
    <scope>NUCLEOTIDE SEQUENCE [LARGE SCALE GENOMIC DNA]</scope>
    <source>
        <strain evidence="1">RSMAS</strain>
        <tissue evidence="1">Whole animal</tissue>
    </source>
</reference>
<protein>
    <submittedName>
        <fullName evidence="1">Uncharacterized protein</fullName>
    </submittedName>
</protein>
<evidence type="ECO:0000313" key="1">
    <source>
        <dbReference type="EMBL" id="RMX45935.1"/>
    </source>
</evidence>
<keyword evidence="2" id="KW-1185">Reference proteome</keyword>
<comment type="caution">
    <text evidence="1">The sequence shown here is derived from an EMBL/GenBank/DDBJ whole genome shotgun (WGS) entry which is preliminary data.</text>
</comment>
<dbReference type="EMBL" id="RCHS01002741">
    <property type="protein sequence ID" value="RMX45935.1"/>
    <property type="molecule type" value="Genomic_DNA"/>
</dbReference>
<gene>
    <name evidence="1" type="ORF">pdam_00011031</name>
</gene>
<dbReference type="AlphaFoldDB" id="A0A3M6TWY5"/>
<proteinExistence type="predicted"/>